<protein>
    <recommendedName>
        <fullName evidence="6">Histidine kinase/HSP90-like ATPase domain-containing protein</fullName>
    </recommendedName>
</protein>
<dbReference type="InterPro" id="IPR003594">
    <property type="entry name" value="HATPase_dom"/>
</dbReference>
<evidence type="ECO:0000256" key="5">
    <source>
        <dbReference type="SAM" id="Phobius"/>
    </source>
</evidence>
<dbReference type="InterPro" id="IPR036890">
    <property type="entry name" value="HATPase_C_sf"/>
</dbReference>
<sequence length="385" mass="40628">MTERPVRSVADGHGRQAGPCERHLLDAVARCAPLLRAAVIGLCGVFGLTGHPPAELPLAITILVAATGLACAQSRWHAVAPVAFMTAHAVLSVVVGLSQVFFGEQPVGGWLYATVSIMSVTCYVDWPERPVAGHVLAAVAIGAHSAGYFLAAGSVSAVSVWSLLVQAMLSWAGLLLVRHAARLCDRLVRRAEQRRIAAAAARAQRTADRAYLAMLHDTASTTLLMVSTCTTGDGGWLRAAARRDLEVLTAHRPVTGQDSASVDLADLLTSLTTYPGLTVRADVDGPLTVPPKQAYAIYHGVREALSNVHRHAGDPSPALTGHDRDGRVVVRLSDRGRGFDPGAVPAHRRGLAESIRARMTAAGGAAEVRSAPGRGTTVEWTWSRD</sequence>
<evidence type="ECO:0000256" key="3">
    <source>
        <dbReference type="ARBA" id="ARBA00023012"/>
    </source>
</evidence>
<dbReference type="Proteomes" id="UP000520767">
    <property type="component" value="Unassembled WGS sequence"/>
</dbReference>
<keyword evidence="5" id="KW-0812">Transmembrane</keyword>
<name>A0A7W7Q176_9PSEU</name>
<keyword evidence="2" id="KW-0418">Kinase</keyword>
<feature type="transmembrane region" description="Helical" evidence="5">
    <location>
        <begin position="107"/>
        <end position="124"/>
    </location>
</feature>
<keyword evidence="3" id="KW-0902">Two-component regulatory system</keyword>
<gene>
    <name evidence="7" type="ORF">FHR82_001322</name>
</gene>
<dbReference type="InterPro" id="IPR050482">
    <property type="entry name" value="Sensor_HK_TwoCompSys"/>
</dbReference>
<dbReference type="Pfam" id="PF02518">
    <property type="entry name" value="HATPase_c"/>
    <property type="match status" value="1"/>
</dbReference>
<organism evidence="7 8">
    <name type="scientific">Actinophytocola algeriensis</name>
    <dbReference type="NCBI Taxonomy" id="1768010"/>
    <lineage>
        <taxon>Bacteria</taxon>
        <taxon>Bacillati</taxon>
        <taxon>Actinomycetota</taxon>
        <taxon>Actinomycetes</taxon>
        <taxon>Pseudonocardiales</taxon>
        <taxon>Pseudonocardiaceae</taxon>
    </lineage>
</organism>
<evidence type="ECO:0000313" key="7">
    <source>
        <dbReference type="EMBL" id="MBB4905105.1"/>
    </source>
</evidence>
<keyword evidence="5" id="KW-1133">Transmembrane helix</keyword>
<keyword evidence="1" id="KW-0808">Transferase</keyword>
<feature type="region of interest" description="Disordered" evidence="4">
    <location>
        <begin position="366"/>
        <end position="385"/>
    </location>
</feature>
<evidence type="ECO:0000259" key="6">
    <source>
        <dbReference type="Pfam" id="PF02518"/>
    </source>
</evidence>
<accession>A0A7W7Q176</accession>
<dbReference type="SUPFAM" id="SSF55874">
    <property type="entry name" value="ATPase domain of HSP90 chaperone/DNA topoisomerase II/histidine kinase"/>
    <property type="match status" value="1"/>
</dbReference>
<dbReference type="RefSeq" id="WP_184809396.1">
    <property type="nucleotide sequence ID" value="NZ_JACHJQ010000002.1"/>
</dbReference>
<evidence type="ECO:0000313" key="8">
    <source>
        <dbReference type="Proteomes" id="UP000520767"/>
    </source>
</evidence>
<feature type="transmembrane region" description="Helical" evidence="5">
    <location>
        <begin position="131"/>
        <end position="151"/>
    </location>
</feature>
<feature type="domain" description="Histidine kinase/HSP90-like ATPase" evidence="6">
    <location>
        <begin position="296"/>
        <end position="382"/>
    </location>
</feature>
<dbReference type="PANTHER" id="PTHR24421:SF61">
    <property type="entry name" value="OXYGEN SENSOR HISTIDINE KINASE NREB"/>
    <property type="match status" value="1"/>
</dbReference>
<dbReference type="Gene3D" id="3.30.565.10">
    <property type="entry name" value="Histidine kinase-like ATPase, C-terminal domain"/>
    <property type="match status" value="1"/>
</dbReference>
<evidence type="ECO:0000256" key="1">
    <source>
        <dbReference type="ARBA" id="ARBA00022679"/>
    </source>
</evidence>
<dbReference type="CDD" id="cd16917">
    <property type="entry name" value="HATPase_UhpB-NarQ-NarX-like"/>
    <property type="match status" value="1"/>
</dbReference>
<feature type="transmembrane region" description="Helical" evidence="5">
    <location>
        <begin position="157"/>
        <end position="177"/>
    </location>
</feature>
<dbReference type="EMBL" id="JACHJQ010000002">
    <property type="protein sequence ID" value="MBB4905105.1"/>
    <property type="molecule type" value="Genomic_DNA"/>
</dbReference>
<dbReference type="GO" id="GO:0016301">
    <property type="term" value="F:kinase activity"/>
    <property type="evidence" value="ECO:0007669"/>
    <property type="project" value="UniProtKB-KW"/>
</dbReference>
<reference evidence="7 8" key="1">
    <citation type="submission" date="2020-08" db="EMBL/GenBank/DDBJ databases">
        <title>Genomic Encyclopedia of Type Strains, Phase III (KMG-III): the genomes of soil and plant-associated and newly described type strains.</title>
        <authorList>
            <person name="Whitman W."/>
        </authorList>
    </citation>
    <scope>NUCLEOTIDE SEQUENCE [LARGE SCALE GENOMIC DNA]</scope>
    <source>
        <strain evidence="7 8">CECT 8960</strain>
    </source>
</reference>
<dbReference type="AlphaFoldDB" id="A0A7W7Q176"/>
<evidence type="ECO:0000256" key="4">
    <source>
        <dbReference type="SAM" id="MobiDB-lite"/>
    </source>
</evidence>
<dbReference type="GO" id="GO:0000160">
    <property type="term" value="P:phosphorelay signal transduction system"/>
    <property type="evidence" value="ECO:0007669"/>
    <property type="project" value="UniProtKB-KW"/>
</dbReference>
<keyword evidence="5" id="KW-0472">Membrane</keyword>
<dbReference type="PANTHER" id="PTHR24421">
    <property type="entry name" value="NITRATE/NITRITE SENSOR PROTEIN NARX-RELATED"/>
    <property type="match status" value="1"/>
</dbReference>
<proteinExistence type="predicted"/>
<comment type="caution">
    <text evidence="7">The sequence shown here is derived from an EMBL/GenBank/DDBJ whole genome shotgun (WGS) entry which is preliminary data.</text>
</comment>
<keyword evidence="8" id="KW-1185">Reference proteome</keyword>
<evidence type="ECO:0000256" key="2">
    <source>
        <dbReference type="ARBA" id="ARBA00022777"/>
    </source>
</evidence>
<feature type="transmembrane region" description="Helical" evidence="5">
    <location>
        <begin position="79"/>
        <end position="101"/>
    </location>
</feature>